<dbReference type="InterPro" id="IPR024655">
    <property type="entry name" value="Asl1_glyco_hydro_catalytic"/>
</dbReference>
<dbReference type="GeneID" id="93116442"/>
<name>A0A7J4XGA9_9BACE</name>
<evidence type="ECO:0000313" key="4">
    <source>
        <dbReference type="Proteomes" id="UP000422221"/>
    </source>
</evidence>
<dbReference type="Gene3D" id="3.20.20.80">
    <property type="entry name" value="Glycosidases"/>
    <property type="match status" value="1"/>
</dbReference>
<feature type="chain" id="PRO_5029463947" description="Asl1-like glycosyl hydrolase catalytic domain-containing protein" evidence="1">
    <location>
        <begin position="24"/>
        <end position="936"/>
    </location>
</feature>
<dbReference type="InterPro" id="IPR053183">
    <property type="entry name" value="ASL1"/>
</dbReference>
<organism evidence="3 4">
    <name type="scientific">Bacteroides salyersiae</name>
    <dbReference type="NCBI Taxonomy" id="291644"/>
    <lineage>
        <taxon>Bacteria</taxon>
        <taxon>Pseudomonadati</taxon>
        <taxon>Bacteroidota</taxon>
        <taxon>Bacteroidia</taxon>
        <taxon>Bacteroidales</taxon>
        <taxon>Bacteroidaceae</taxon>
        <taxon>Bacteroides</taxon>
    </lineage>
</organism>
<dbReference type="Proteomes" id="UP000422221">
    <property type="component" value="Unassembled WGS sequence"/>
</dbReference>
<dbReference type="PANTHER" id="PTHR34154:SF3">
    <property type="entry name" value="ALKALI-SENSITIVE LINKAGE PROTEIN 1"/>
    <property type="match status" value="1"/>
</dbReference>
<sequence>MNIRKFFSCVCVLLCTLFSVLTAKEVQVESKLTADKTLDSAIDLHLTGDAPLAANVKVNLTHTDAWLFFDNVRPLAVLDTYKASVLIDGQPFEPEKNGRISIYKQGTVIIPYGQDIQPLEAFTEADFKGSSAKYAPEFYYSNNPAPEVKSEMKQALSQDNRISSFKLKRGYMATMATEPDGMGYSRCFIADDADLEIRELPAELNGKVSFIRVFQWEWASKKGWVGGNSQTNPPEGYLEDQADVTNSTWVYSWGANADWCRGPENKGTLWRNQEFVPEKWGYGGESDWSVLFNDKRLTHLLSYNEPDHSEQSNVSVSQAIKEWPKHLQTGMRVGSPATTDFGWLYDFMSECNKRNYRVDYVAIHAYWGGSGGSVVVSSVKDWYNKLKEVHEKTGRPLWITEWNNGANWTHETWPSDKAAQQEKQRLFMTEILAMMDTCKFIERYSVYNWVEEKRSLFWQNLNLTPAGKVYANFNAEMAFDRSTEVIPTWTVREAPVLSYQYDKEQNGIMLRWEDVNNELVDGYLVERSVNGSTYTEIGRTESGQVSYIDPLISASLLNGGEVKYRVSSLLGGKVKKMSNIIQYGALNSLASQPFFGRSITSVGQSFYLFGEEYTEKPVMVLGAQTYRMRTPMTTRIGSLTQGACEFGPMLWDYNKNQTFVSKDTLGYMIFPKTGTYQLGGITARAGHVAGVTENAVKVFFDTPFDEVPVVFCSQVTGNSALPTAIRVRNVTREGFEVLLAFEESVAAPVVAEDVCYVAMTQGEGLLNGHRIQVGCTEDAAVTSSSRTPFQIWYGKNYYAPYYAFFGAMQSLYGSPAANLRVLNKGANTIDVFVDYTPSSRTESETVGWCVMETGNATGIYDTQTDDITRMLVYDNGNGKICLLNGGIMPKIDVYSVTGQLLLSRTTVDVLDISNLPAAIYLVRVGNLGSLKIVKSN</sequence>
<dbReference type="EMBL" id="VWMK01000016">
    <property type="protein sequence ID" value="KAA3761973.1"/>
    <property type="molecule type" value="Genomic_DNA"/>
</dbReference>
<gene>
    <name evidence="3" type="ORF">F3F73_15750</name>
</gene>
<dbReference type="PANTHER" id="PTHR34154">
    <property type="entry name" value="ALKALI-SENSITIVE LINKAGE PROTEIN 1"/>
    <property type="match status" value="1"/>
</dbReference>
<dbReference type="RefSeq" id="WP_007478248.1">
    <property type="nucleotide sequence ID" value="NZ_CAXSTI010000004.1"/>
</dbReference>
<feature type="signal peptide" evidence="1">
    <location>
        <begin position="1"/>
        <end position="23"/>
    </location>
</feature>
<evidence type="ECO:0000313" key="3">
    <source>
        <dbReference type="EMBL" id="KAA3761973.1"/>
    </source>
</evidence>
<dbReference type="SUPFAM" id="SSF141086">
    <property type="entry name" value="Agglutinin HPA-like"/>
    <property type="match status" value="1"/>
</dbReference>
<dbReference type="Gene3D" id="2.60.20.10">
    <property type="entry name" value="Crystallins"/>
    <property type="match status" value="1"/>
</dbReference>
<evidence type="ECO:0000256" key="1">
    <source>
        <dbReference type="SAM" id="SignalP"/>
    </source>
</evidence>
<feature type="domain" description="Asl1-like glycosyl hydrolase catalytic" evidence="2">
    <location>
        <begin position="242"/>
        <end position="470"/>
    </location>
</feature>
<proteinExistence type="predicted"/>
<protein>
    <recommendedName>
        <fullName evidence="2">Asl1-like glycosyl hydrolase catalytic domain-containing protein</fullName>
    </recommendedName>
</protein>
<dbReference type="SUPFAM" id="SSF51445">
    <property type="entry name" value="(Trans)glycosidases"/>
    <property type="match status" value="1"/>
</dbReference>
<accession>A0A7J4XGA9</accession>
<dbReference type="Pfam" id="PF11790">
    <property type="entry name" value="Glyco_hydro_cc"/>
    <property type="match status" value="1"/>
</dbReference>
<reference evidence="3 4" key="1">
    <citation type="journal article" date="2019" name="Nat. Med.">
        <title>A library of human gut bacterial isolates paired with longitudinal multiomics data enables mechanistic microbiome research.</title>
        <authorList>
            <person name="Poyet M."/>
            <person name="Groussin M."/>
            <person name="Gibbons S.M."/>
            <person name="Avila-Pacheco J."/>
            <person name="Jiang X."/>
            <person name="Kearney S.M."/>
            <person name="Perrotta A.R."/>
            <person name="Berdy B."/>
            <person name="Zhao S."/>
            <person name="Lieberman T.D."/>
            <person name="Swanson P.K."/>
            <person name="Smith M."/>
            <person name="Roesemann S."/>
            <person name="Alexander J.E."/>
            <person name="Rich S.A."/>
            <person name="Livny J."/>
            <person name="Vlamakis H."/>
            <person name="Clish C."/>
            <person name="Bullock K."/>
            <person name="Deik A."/>
            <person name="Scott J."/>
            <person name="Pierce K.A."/>
            <person name="Xavier R.J."/>
            <person name="Alm E.J."/>
        </authorList>
    </citation>
    <scope>NUCLEOTIDE SEQUENCE [LARGE SCALE GENOMIC DNA]</scope>
    <source>
        <strain evidence="3 4">BIOML-A10</strain>
    </source>
</reference>
<dbReference type="Gene3D" id="2.60.40.10">
    <property type="entry name" value="Immunoglobulins"/>
    <property type="match status" value="1"/>
</dbReference>
<dbReference type="InterPro" id="IPR017853">
    <property type="entry name" value="GH"/>
</dbReference>
<dbReference type="InterPro" id="IPR037221">
    <property type="entry name" value="H-type_lectin_dom_sf"/>
</dbReference>
<dbReference type="InterPro" id="IPR013783">
    <property type="entry name" value="Ig-like_fold"/>
</dbReference>
<dbReference type="AlphaFoldDB" id="A0A7J4XGA9"/>
<comment type="caution">
    <text evidence="3">The sequence shown here is derived from an EMBL/GenBank/DDBJ whole genome shotgun (WGS) entry which is preliminary data.</text>
</comment>
<evidence type="ECO:0000259" key="2">
    <source>
        <dbReference type="Pfam" id="PF11790"/>
    </source>
</evidence>
<keyword evidence="1" id="KW-0732">Signal</keyword>